<keyword evidence="4" id="KW-0547">Nucleotide-binding</keyword>
<dbReference type="InterPro" id="IPR020568">
    <property type="entry name" value="Ribosomal_Su5_D2-typ_SF"/>
</dbReference>
<dbReference type="Proteomes" id="UP000008461">
    <property type="component" value="Chromosome"/>
</dbReference>
<sequence>MTFSSKLLLFGEHTVLQGSAALALPLPLFQGEWAWAEAENVASLQRNLPAWCQYLTEQQAEGKLETKLDLPRFTADLKLGLYFRSNIPDGYGTGSSGAVCAALYARYALPPIDREDAARYPELKRILGQMESFFHGASSGTDPLIIYLDRPVLLSEGGKIESISLPAWPQAASGWQFFLLDTGQSRSTSQWVNLFLERCKLPAYQEQVKTQLIPVTEEAIRLFQQAQWPELYANWQQISALQQQLLEPMIPAAFKKLWEQGLEEGHFALKLCGAGGGGFLLGMGKTGFLPQNAIVLNE</sequence>
<evidence type="ECO:0000256" key="9">
    <source>
        <dbReference type="ARBA" id="ARBA00029438"/>
    </source>
</evidence>
<dbReference type="EMBL" id="CP002691">
    <property type="protein sequence ID" value="AEE51197.1"/>
    <property type="molecule type" value="Genomic_DNA"/>
</dbReference>
<dbReference type="PANTHER" id="PTHR43290">
    <property type="entry name" value="MEVALONATE KINASE"/>
    <property type="match status" value="1"/>
</dbReference>
<dbReference type="KEGG" id="hhy:Halhy_3338"/>
<dbReference type="STRING" id="760192.Halhy_3338"/>
<evidence type="ECO:0000256" key="3">
    <source>
        <dbReference type="ARBA" id="ARBA00022679"/>
    </source>
</evidence>
<dbReference type="SUPFAM" id="SSF54211">
    <property type="entry name" value="Ribosomal protein S5 domain 2-like"/>
    <property type="match status" value="1"/>
</dbReference>
<dbReference type="InterPro" id="IPR006205">
    <property type="entry name" value="Mev_gal_kin"/>
</dbReference>
<dbReference type="InterPro" id="IPR014721">
    <property type="entry name" value="Ribsml_uS5_D2-typ_fold_subgr"/>
</dbReference>
<proteinExistence type="predicted"/>
<keyword evidence="12" id="KW-1185">Reference proteome</keyword>
<dbReference type="HOGENOM" id="CLU_902781_0_0_10"/>
<organism evidence="11 12">
    <name type="scientific">Haliscomenobacter hydrossis (strain ATCC 27775 / DSM 1100 / LMG 10767 / O)</name>
    <dbReference type="NCBI Taxonomy" id="760192"/>
    <lineage>
        <taxon>Bacteria</taxon>
        <taxon>Pseudomonadati</taxon>
        <taxon>Bacteroidota</taxon>
        <taxon>Saprospiria</taxon>
        <taxon>Saprospirales</taxon>
        <taxon>Haliscomenobacteraceae</taxon>
        <taxon>Haliscomenobacter</taxon>
    </lineage>
</organism>
<evidence type="ECO:0000256" key="6">
    <source>
        <dbReference type="ARBA" id="ARBA00022840"/>
    </source>
</evidence>
<keyword evidence="6" id="KW-0067">ATP-binding</keyword>
<evidence type="ECO:0000256" key="8">
    <source>
        <dbReference type="ARBA" id="ARBA00023098"/>
    </source>
</evidence>
<dbReference type="GO" id="GO:0005524">
    <property type="term" value="F:ATP binding"/>
    <property type="evidence" value="ECO:0007669"/>
    <property type="project" value="UniProtKB-KW"/>
</dbReference>
<evidence type="ECO:0000256" key="4">
    <source>
        <dbReference type="ARBA" id="ARBA00022741"/>
    </source>
</evidence>
<reference key="2">
    <citation type="submission" date="2011-04" db="EMBL/GenBank/DDBJ databases">
        <title>Complete sequence of chromosome of Haliscomenobacter hydrossis DSM 1100.</title>
        <authorList>
            <consortium name="US DOE Joint Genome Institute (JGI-PGF)"/>
            <person name="Lucas S."/>
            <person name="Han J."/>
            <person name="Lapidus A."/>
            <person name="Bruce D."/>
            <person name="Goodwin L."/>
            <person name="Pitluck S."/>
            <person name="Peters L."/>
            <person name="Kyrpides N."/>
            <person name="Mavromatis K."/>
            <person name="Ivanova N."/>
            <person name="Ovchinnikova G."/>
            <person name="Pagani I."/>
            <person name="Daligault H."/>
            <person name="Detter J.C."/>
            <person name="Han C."/>
            <person name="Land M."/>
            <person name="Hauser L."/>
            <person name="Markowitz V."/>
            <person name="Cheng J.-F."/>
            <person name="Hugenholtz P."/>
            <person name="Woyke T."/>
            <person name="Wu D."/>
            <person name="Verbarg S."/>
            <person name="Frueling A."/>
            <person name="Brambilla E."/>
            <person name="Klenk H.-P."/>
            <person name="Eisen J.A."/>
        </authorList>
    </citation>
    <scope>NUCLEOTIDE SEQUENCE</scope>
    <source>
        <strain>DSM 1100</strain>
    </source>
</reference>
<dbReference type="GO" id="GO:0019287">
    <property type="term" value="P:isopentenyl diphosphate biosynthetic process, mevalonate pathway"/>
    <property type="evidence" value="ECO:0007669"/>
    <property type="project" value="TreeGrafter"/>
</dbReference>
<evidence type="ECO:0000259" key="10">
    <source>
        <dbReference type="Pfam" id="PF00288"/>
    </source>
</evidence>
<keyword evidence="7" id="KW-0460">Magnesium</keyword>
<dbReference type="InterPro" id="IPR006204">
    <property type="entry name" value="GHMP_kinase_N_dom"/>
</dbReference>
<keyword evidence="3" id="KW-0808">Transferase</keyword>
<accession>F4KUB5</accession>
<dbReference type="GO" id="GO:0005829">
    <property type="term" value="C:cytosol"/>
    <property type="evidence" value="ECO:0007669"/>
    <property type="project" value="TreeGrafter"/>
</dbReference>
<name>F4KUB5_HALH1</name>
<keyword evidence="2" id="KW-0444">Lipid biosynthesis</keyword>
<dbReference type="PANTHER" id="PTHR43290:SF2">
    <property type="entry name" value="MEVALONATE KINASE"/>
    <property type="match status" value="1"/>
</dbReference>
<evidence type="ECO:0000256" key="7">
    <source>
        <dbReference type="ARBA" id="ARBA00022842"/>
    </source>
</evidence>
<reference evidence="11 12" key="1">
    <citation type="journal article" date="2011" name="Stand. Genomic Sci.">
        <title>Complete genome sequence of Haliscomenobacter hydrossis type strain (O).</title>
        <authorList>
            <consortium name="US DOE Joint Genome Institute (JGI-PGF)"/>
            <person name="Daligault H."/>
            <person name="Lapidus A."/>
            <person name="Zeytun A."/>
            <person name="Nolan M."/>
            <person name="Lucas S."/>
            <person name="Del Rio T.G."/>
            <person name="Tice H."/>
            <person name="Cheng J.F."/>
            <person name="Tapia R."/>
            <person name="Han C."/>
            <person name="Goodwin L."/>
            <person name="Pitluck S."/>
            <person name="Liolios K."/>
            <person name="Pagani I."/>
            <person name="Ivanova N."/>
            <person name="Huntemann M."/>
            <person name="Mavromatis K."/>
            <person name="Mikhailova N."/>
            <person name="Pati A."/>
            <person name="Chen A."/>
            <person name="Palaniappan K."/>
            <person name="Land M."/>
            <person name="Hauser L."/>
            <person name="Brambilla E.M."/>
            <person name="Rohde M."/>
            <person name="Verbarg S."/>
            <person name="Goker M."/>
            <person name="Bristow J."/>
            <person name="Eisen J.A."/>
            <person name="Markowitz V."/>
            <person name="Hugenholtz P."/>
            <person name="Kyrpides N.C."/>
            <person name="Klenk H.P."/>
            <person name="Woyke T."/>
        </authorList>
    </citation>
    <scope>NUCLEOTIDE SEQUENCE [LARGE SCALE GENOMIC DNA]</scope>
    <source>
        <strain evidence="12">ATCC 27775 / DSM 1100 / LMG 10767 / O</strain>
    </source>
</reference>
<gene>
    <name evidence="11" type="ordered locus">Halhy_3338</name>
</gene>
<comment type="pathway">
    <text evidence="9">Isoprenoid biosynthesis; isopentenyl diphosphate biosynthesis via mevalonate pathway; isopentenyl diphosphate from (R)-mevalonate: step 1/3.</text>
</comment>
<evidence type="ECO:0000256" key="2">
    <source>
        <dbReference type="ARBA" id="ARBA00022516"/>
    </source>
</evidence>
<evidence type="ECO:0000256" key="1">
    <source>
        <dbReference type="ARBA" id="ARBA00022490"/>
    </source>
</evidence>
<keyword evidence="1" id="KW-0963">Cytoplasm</keyword>
<dbReference type="InterPro" id="IPR036554">
    <property type="entry name" value="GHMP_kinase_C_sf"/>
</dbReference>
<dbReference type="RefSeq" id="WP_013765738.1">
    <property type="nucleotide sequence ID" value="NC_015510.1"/>
</dbReference>
<evidence type="ECO:0000256" key="5">
    <source>
        <dbReference type="ARBA" id="ARBA00022777"/>
    </source>
</evidence>
<dbReference type="Pfam" id="PF00288">
    <property type="entry name" value="GHMP_kinases_N"/>
    <property type="match status" value="1"/>
</dbReference>
<evidence type="ECO:0000313" key="11">
    <source>
        <dbReference type="EMBL" id="AEE51197.1"/>
    </source>
</evidence>
<feature type="domain" description="GHMP kinase N-terminal" evidence="10">
    <location>
        <begin position="79"/>
        <end position="146"/>
    </location>
</feature>
<dbReference type="Gene3D" id="3.30.230.10">
    <property type="match status" value="1"/>
</dbReference>
<keyword evidence="5 11" id="KW-0418">Kinase</keyword>
<evidence type="ECO:0000313" key="12">
    <source>
        <dbReference type="Proteomes" id="UP000008461"/>
    </source>
</evidence>
<dbReference type="AlphaFoldDB" id="F4KUB5"/>
<dbReference type="eggNOG" id="COG1577">
    <property type="taxonomic scope" value="Bacteria"/>
</dbReference>
<dbReference type="GO" id="GO:0004496">
    <property type="term" value="F:mevalonate kinase activity"/>
    <property type="evidence" value="ECO:0007669"/>
    <property type="project" value="InterPro"/>
</dbReference>
<keyword evidence="8" id="KW-0443">Lipid metabolism</keyword>
<protein>
    <submittedName>
        <fullName evidence="11">GHMP kinase domain protein</fullName>
    </submittedName>
</protein>
<dbReference type="SUPFAM" id="SSF55060">
    <property type="entry name" value="GHMP Kinase, C-terminal domain"/>
    <property type="match status" value="1"/>
</dbReference>
<dbReference type="PRINTS" id="PR00959">
    <property type="entry name" value="MEVGALKINASE"/>
</dbReference>
<dbReference type="Gene3D" id="3.30.70.890">
    <property type="entry name" value="GHMP kinase, C-terminal domain"/>
    <property type="match status" value="1"/>
</dbReference>